<dbReference type="Proteomes" id="UP000192907">
    <property type="component" value="Unassembled WGS sequence"/>
</dbReference>
<evidence type="ECO:0000313" key="6">
    <source>
        <dbReference type="EMBL" id="SMF77357.1"/>
    </source>
</evidence>
<organism evidence="6 7">
    <name type="scientific">Pseudobacteriovorax antillogorgiicola</name>
    <dbReference type="NCBI Taxonomy" id="1513793"/>
    <lineage>
        <taxon>Bacteria</taxon>
        <taxon>Pseudomonadati</taxon>
        <taxon>Bdellovibrionota</taxon>
        <taxon>Oligoflexia</taxon>
        <taxon>Oligoflexales</taxon>
        <taxon>Pseudobacteriovoracaceae</taxon>
        <taxon>Pseudobacteriovorax</taxon>
    </lineage>
</organism>
<proteinExistence type="inferred from homology"/>
<dbReference type="RefSeq" id="WP_200820807.1">
    <property type="nucleotide sequence ID" value="NZ_FWZT01000031.1"/>
</dbReference>
<reference evidence="7" key="1">
    <citation type="submission" date="2017-04" db="EMBL/GenBank/DDBJ databases">
        <authorList>
            <person name="Varghese N."/>
            <person name="Submissions S."/>
        </authorList>
    </citation>
    <scope>NUCLEOTIDE SEQUENCE [LARGE SCALE GENOMIC DNA]</scope>
    <source>
        <strain evidence="7">RKEM611</strain>
    </source>
</reference>
<dbReference type="PANTHER" id="PTHR31297">
    <property type="entry name" value="GLUCAN ENDO-1,6-BETA-GLUCOSIDASE B"/>
    <property type="match status" value="1"/>
</dbReference>
<evidence type="ECO:0000256" key="1">
    <source>
        <dbReference type="ARBA" id="ARBA00022801"/>
    </source>
</evidence>
<evidence type="ECO:0000256" key="4">
    <source>
        <dbReference type="SAM" id="MobiDB-lite"/>
    </source>
</evidence>
<dbReference type="InterPro" id="IPR001547">
    <property type="entry name" value="Glyco_hydro_5"/>
</dbReference>
<dbReference type="EMBL" id="FWZT01000031">
    <property type="protein sequence ID" value="SMF77357.1"/>
    <property type="molecule type" value="Genomic_DNA"/>
</dbReference>
<dbReference type="AlphaFoldDB" id="A0A1Y6CNR9"/>
<evidence type="ECO:0000259" key="5">
    <source>
        <dbReference type="Pfam" id="PF00150"/>
    </source>
</evidence>
<sequence length="451" mass="51635">MIQLLVSFSIGFLLAGIFACTTKTRESNQRTVEPPASSEDLNQEDSIPKMDSGGVPPSESPEEDEISFSHTRGTKIIDHNGREVFLNGINLGNWLVWEGYLMMDDFKYRTHTQFFNSLATALGSVERAAEFEHQWRLSYVDERAIRELADLGFNSVRVPFNYKLFWDGTELTNDGFQYIDQLLTFCKTHEIYVLLDLHGAPGYQNPGDHADNHLSNELQPRESVQFWDDDNVALTGKIWQHIARYYRDEPYILGYDLINEPVPQAGREFELLPSLIAITKAIREVDPNHVIVAEGSWWASDLTKLDWLDPQVQQETGVRAAWDHNLIYQIHHYGPAEETFGREEITNRLNIPLIIGEFGESDNGNLRAIANWAGESLAGAFPWSFKKMSHDRTLWTIPSNVAYERVKTFINDGGSPPIDAFDDMMRFARENIRNGHPSHIWHQDFYDAVKP</sequence>
<dbReference type="GO" id="GO:0008422">
    <property type="term" value="F:beta-glucosidase activity"/>
    <property type="evidence" value="ECO:0007669"/>
    <property type="project" value="TreeGrafter"/>
</dbReference>
<dbReference type="SUPFAM" id="SSF51445">
    <property type="entry name" value="(Trans)glycosidases"/>
    <property type="match status" value="1"/>
</dbReference>
<dbReference type="GO" id="GO:0005576">
    <property type="term" value="C:extracellular region"/>
    <property type="evidence" value="ECO:0007669"/>
    <property type="project" value="TreeGrafter"/>
</dbReference>
<evidence type="ECO:0000256" key="3">
    <source>
        <dbReference type="RuleBase" id="RU361153"/>
    </source>
</evidence>
<protein>
    <submittedName>
        <fullName evidence="6">Cellulase (Glycosyl hydrolase family 5)</fullName>
    </submittedName>
</protein>
<keyword evidence="2 3" id="KW-0326">Glycosidase</keyword>
<feature type="region of interest" description="Disordered" evidence="4">
    <location>
        <begin position="24"/>
        <end position="69"/>
    </location>
</feature>
<evidence type="ECO:0000256" key="2">
    <source>
        <dbReference type="ARBA" id="ARBA00023295"/>
    </source>
</evidence>
<dbReference type="GO" id="GO:0009986">
    <property type="term" value="C:cell surface"/>
    <property type="evidence" value="ECO:0007669"/>
    <property type="project" value="TreeGrafter"/>
</dbReference>
<dbReference type="InterPro" id="IPR050386">
    <property type="entry name" value="Glycosyl_hydrolase_5"/>
</dbReference>
<dbReference type="Pfam" id="PF00150">
    <property type="entry name" value="Cellulase"/>
    <property type="match status" value="1"/>
</dbReference>
<evidence type="ECO:0000313" key="7">
    <source>
        <dbReference type="Proteomes" id="UP000192907"/>
    </source>
</evidence>
<keyword evidence="1 3" id="KW-0378">Hydrolase</keyword>
<comment type="similarity">
    <text evidence="3">Belongs to the glycosyl hydrolase 5 (cellulase A) family.</text>
</comment>
<gene>
    <name evidence="6" type="ORF">SAMN06296036_13135</name>
</gene>
<dbReference type="Gene3D" id="3.20.20.80">
    <property type="entry name" value="Glycosidases"/>
    <property type="match status" value="1"/>
</dbReference>
<dbReference type="STRING" id="1513793.SAMN06296036_13135"/>
<dbReference type="GO" id="GO:0009251">
    <property type="term" value="P:glucan catabolic process"/>
    <property type="evidence" value="ECO:0007669"/>
    <property type="project" value="TreeGrafter"/>
</dbReference>
<dbReference type="InterPro" id="IPR018087">
    <property type="entry name" value="Glyco_hydro_5_CS"/>
</dbReference>
<dbReference type="PROSITE" id="PS00659">
    <property type="entry name" value="GLYCOSYL_HYDROL_F5"/>
    <property type="match status" value="1"/>
</dbReference>
<dbReference type="PANTHER" id="PTHR31297:SF13">
    <property type="entry name" value="PUTATIVE-RELATED"/>
    <property type="match status" value="1"/>
</dbReference>
<dbReference type="InterPro" id="IPR017853">
    <property type="entry name" value="GH"/>
</dbReference>
<accession>A0A1Y6CNR9</accession>
<keyword evidence="7" id="KW-1185">Reference proteome</keyword>
<feature type="domain" description="Glycoside hydrolase family 5" evidence="5">
    <location>
        <begin position="129"/>
        <end position="373"/>
    </location>
</feature>
<name>A0A1Y6CNR9_9BACT</name>